<dbReference type="OrthoDB" id="15304at2759"/>
<dbReference type="SMART" id="SM00396">
    <property type="entry name" value="ZnF_UBR1"/>
    <property type="match status" value="1"/>
</dbReference>
<dbReference type="AlphaFoldDB" id="A0A8S4S7U9"/>
<protein>
    <recommendedName>
        <fullName evidence="10">E3 ubiquitin-protein ligase</fullName>
        <ecNumber evidence="10">2.3.2.27</ecNumber>
    </recommendedName>
</protein>
<evidence type="ECO:0000256" key="1">
    <source>
        <dbReference type="ARBA" id="ARBA00000900"/>
    </source>
</evidence>
<dbReference type="EC" id="2.3.2.27" evidence="10"/>
<dbReference type="FunFam" id="2.10.110.30:FF:000002">
    <property type="entry name" value="Putative e3 ubiquitin-protein ligase ubr3"/>
    <property type="match status" value="1"/>
</dbReference>
<proteinExistence type="inferred from homology"/>
<evidence type="ECO:0000256" key="10">
    <source>
        <dbReference type="RuleBase" id="RU366018"/>
    </source>
</evidence>
<comment type="pathway">
    <text evidence="2 10">Protein modification; protein ubiquitination.</text>
</comment>
<keyword evidence="4 10" id="KW-0479">Metal-binding</keyword>
<evidence type="ECO:0000313" key="13">
    <source>
        <dbReference type="Proteomes" id="UP000838756"/>
    </source>
</evidence>
<comment type="similarity">
    <text evidence="8 10">Belongs to the E3 ubiquitin-protein ligase UBR1-like family.</text>
</comment>
<accession>A0A8S4S7U9</accession>
<dbReference type="GO" id="GO:0008270">
    <property type="term" value="F:zinc ion binding"/>
    <property type="evidence" value="ECO:0007669"/>
    <property type="project" value="UniProtKB-UniRule"/>
</dbReference>
<dbReference type="PANTHER" id="PTHR21497:SF39">
    <property type="entry name" value="E3 UBIQUITIN-PROTEIN LIGASE UBR3"/>
    <property type="match status" value="1"/>
</dbReference>
<evidence type="ECO:0000256" key="4">
    <source>
        <dbReference type="ARBA" id="ARBA00022723"/>
    </source>
</evidence>
<keyword evidence="7 10" id="KW-0862">Zinc</keyword>
<feature type="zinc finger region" description="UBR-type" evidence="9">
    <location>
        <begin position="12"/>
        <end position="85"/>
    </location>
</feature>
<dbReference type="PROSITE" id="PS51157">
    <property type="entry name" value="ZF_UBR"/>
    <property type="match status" value="1"/>
</dbReference>
<dbReference type="PANTHER" id="PTHR21497">
    <property type="entry name" value="UBIQUITIN LIGASE E3 ALPHA-RELATED"/>
    <property type="match status" value="1"/>
</dbReference>
<dbReference type="CDD" id="cd19673">
    <property type="entry name" value="UBR-box_UBR3"/>
    <property type="match status" value="1"/>
</dbReference>
<evidence type="ECO:0000313" key="12">
    <source>
        <dbReference type="EMBL" id="CAH2255093.1"/>
    </source>
</evidence>
<feature type="domain" description="UBR-type" evidence="11">
    <location>
        <begin position="12"/>
        <end position="85"/>
    </location>
</feature>
<dbReference type="GO" id="GO:0000151">
    <property type="term" value="C:ubiquitin ligase complex"/>
    <property type="evidence" value="ECO:0007669"/>
    <property type="project" value="TreeGrafter"/>
</dbReference>
<evidence type="ECO:0000259" key="11">
    <source>
        <dbReference type="PROSITE" id="PS51157"/>
    </source>
</evidence>
<evidence type="ECO:0000256" key="2">
    <source>
        <dbReference type="ARBA" id="ARBA00004906"/>
    </source>
</evidence>
<comment type="catalytic activity">
    <reaction evidence="1 10">
        <text>S-ubiquitinyl-[E2 ubiquitin-conjugating enzyme]-L-cysteine + [acceptor protein]-L-lysine = [E2 ubiquitin-conjugating enzyme]-L-cysteine + N(6)-ubiquitinyl-[acceptor protein]-L-lysine.</text>
        <dbReference type="EC" id="2.3.2.27"/>
    </reaction>
</comment>
<dbReference type="GO" id="GO:0005737">
    <property type="term" value="C:cytoplasm"/>
    <property type="evidence" value="ECO:0007669"/>
    <property type="project" value="TreeGrafter"/>
</dbReference>
<dbReference type="Gene3D" id="2.10.110.30">
    <property type="match status" value="1"/>
</dbReference>
<comment type="caution">
    <text evidence="12">The sequence shown here is derived from an EMBL/GenBank/DDBJ whole genome shotgun (WGS) entry which is preliminary data.</text>
</comment>
<evidence type="ECO:0000256" key="3">
    <source>
        <dbReference type="ARBA" id="ARBA00022679"/>
    </source>
</evidence>
<reference evidence="12" key="1">
    <citation type="submission" date="2022-03" db="EMBL/GenBank/DDBJ databases">
        <authorList>
            <person name="Lindestad O."/>
        </authorList>
    </citation>
    <scope>NUCLEOTIDE SEQUENCE</scope>
</reference>
<name>A0A8S4S7U9_9NEOP</name>
<organism evidence="12 13">
    <name type="scientific">Pararge aegeria aegeria</name>
    <dbReference type="NCBI Taxonomy" id="348720"/>
    <lineage>
        <taxon>Eukaryota</taxon>
        <taxon>Metazoa</taxon>
        <taxon>Ecdysozoa</taxon>
        <taxon>Arthropoda</taxon>
        <taxon>Hexapoda</taxon>
        <taxon>Insecta</taxon>
        <taxon>Pterygota</taxon>
        <taxon>Neoptera</taxon>
        <taxon>Endopterygota</taxon>
        <taxon>Lepidoptera</taxon>
        <taxon>Glossata</taxon>
        <taxon>Ditrysia</taxon>
        <taxon>Papilionoidea</taxon>
        <taxon>Nymphalidae</taxon>
        <taxon>Satyrinae</taxon>
        <taxon>Satyrini</taxon>
        <taxon>Parargina</taxon>
        <taxon>Pararge</taxon>
    </lineage>
</organism>
<dbReference type="GO" id="GO:0071596">
    <property type="term" value="P:ubiquitin-dependent protein catabolic process via the N-end rule pathway"/>
    <property type="evidence" value="ECO:0007669"/>
    <property type="project" value="UniProtKB-UniRule"/>
</dbReference>
<dbReference type="EMBL" id="CAKXAJ010026089">
    <property type="protein sequence ID" value="CAH2255093.1"/>
    <property type="molecule type" value="Genomic_DNA"/>
</dbReference>
<keyword evidence="3 10" id="KW-0808">Transferase</keyword>
<sequence>MYIFLRSFDQHDKCGLVWIPRVVAYRCRTCGISPCMSICRECFHRGDHSTHDFNMFLSQAGGACDCGDNSVMREDGYRHFPALAPRLKHTTLLEEFIFWTFKYEFPQNVVCFLLNMLPDQDYKEHLTRTFVLHYARIPLVLEGSADPDTLSNRVVHMSVQLFSNEALALRCVQSLQLLHVMVLSLRLMMAKVLVRAEPHAPAASRHRVIDCTRRVMKEHCYWPLVSDFNNVLSHRSVALLFLQDDALVHMWFEFLSMLQGECDLAIQLSLAAAVKPARPRVLDNVLSAV</sequence>
<keyword evidence="6 10" id="KW-0833">Ubl conjugation pathway</keyword>
<dbReference type="Proteomes" id="UP000838756">
    <property type="component" value="Unassembled WGS sequence"/>
</dbReference>
<comment type="function">
    <text evidence="10">Ubiquitin ligase protein which is a component of the N-end rule pathway. Recognizes and binds to proteins bearing specific N-terminal residues that are destabilizing according to the N-end rule, leading to their ubiquitination and subsequent degradation.</text>
</comment>
<dbReference type="GO" id="GO:0016567">
    <property type="term" value="P:protein ubiquitination"/>
    <property type="evidence" value="ECO:0007669"/>
    <property type="project" value="UniProtKB-UniRule"/>
</dbReference>
<gene>
    <name evidence="12" type="primary">jg7231</name>
    <name evidence="12" type="ORF">PAEG_LOCUS22752</name>
</gene>
<dbReference type="InterPro" id="IPR039164">
    <property type="entry name" value="UBR1-like"/>
</dbReference>
<keyword evidence="5 10" id="KW-0863">Zinc-finger</keyword>
<evidence type="ECO:0000256" key="8">
    <source>
        <dbReference type="ARBA" id="ARBA00046341"/>
    </source>
</evidence>
<evidence type="ECO:0000256" key="6">
    <source>
        <dbReference type="ARBA" id="ARBA00022786"/>
    </source>
</evidence>
<evidence type="ECO:0000256" key="9">
    <source>
        <dbReference type="PROSITE-ProRule" id="PRU00508"/>
    </source>
</evidence>
<keyword evidence="13" id="KW-1185">Reference proteome</keyword>
<evidence type="ECO:0000256" key="5">
    <source>
        <dbReference type="ARBA" id="ARBA00022771"/>
    </source>
</evidence>
<dbReference type="Pfam" id="PF02207">
    <property type="entry name" value="zf-UBR"/>
    <property type="match status" value="1"/>
</dbReference>
<evidence type="ECO:0000256" key="7">
    <source>
        <dbReference type="ARBA" id="ARBA00022833"/>
    </source>
</evidence>
<dbReference type="InterPro" id="IPR003126">
    <property type="entry name" value="Znf_UBR"/>
</dbReference>
<dbReference type="GO" id="GO:0061630">
    <property type="term" value="F:ubiquitin protein ligase activity"/>
    <property type="evidence" value="ECO:0007669"/>
    <property type="project" value="UniProtKB-UniRule"/>
</dbReference>